<dbReference type="Proteomes" id="UP001303046">
    <property type="component" value="Unassembled WGS sequence"/>
</dbReference>
<comment type="caution">
    <text evidence="1">The sequence shown here is derived from an EMBL/GenBank/DDBJ whole genome shotgun (WGS) entry which is preliminary data.</text>
</comment>
<sequence>MNHGAVAQAAELEAYLAIASEELRRFCGAVKRCHFKGKKRNMYVALAFHCFFAFHRSQEEYEVRGCHSRVHCTKMVWEIQKRI</sequence>
<evidence type="ECO:0000313" key="1">
    <source>
        <dbReference type="EMBL" id="KAK6746354.1"/>
    </source>
</evidence>
<name>A0ABR1D766_NECAM</name>
<dbReference type="EMBL" id="JAVFWL010000003">
    <property type="protein sequence ID" value="KAK6746354.1"/>
    <property type="molecule type" value="Genomic_DNA"/>
</dbReference>
<protein>
    <submittedName>
        <fullName evidence="1">Uncharacterized protein</fullName>
    </submittedName>
</protein>
<proteinExistence type="predicted"/>
<evidence type="ECO:0000313" key="2">
    <source>
        <dbReference type="Proteomes" id="UP001303046"/>
    </source>
</evidence>
<organism evidence="1 2">
    <name type="scientific">Necator americanus</name>
    <name type="common">Human hookworm</name>
    <dbReference type="NCBI Taxonomy" id="51031"/>
    <lineage>
        <taxon>Eukaryota</taxon>
        <taxon>Metazoa</taxon>
        <taxon>Ecdysozoa</taxon>
        <taxon>Nematoda</taxon>
        <taxon>Chromadorea</taxon>
        <taxon>Rhabditida</taxon>
        <taxon>Rhabditina</taxon>
        <taxon>Rhabditomorpha</taxon>
        <taxon>Strongyloidea</taxon>
        <taxon>Ancylostomatidae</taxon>
        <taxon>Bunostominae</taxon>
        <taxon>Necator</taxon>
    </lineage>
</organism>
<gene>
    <name evidence="1" type="primary">Necator_chrIII.g13226</name>
    <name evidence="1" type="ORF">RB195_012459</name>
</gene>
<accession>A0ABR1D766</accession>
<reference evidence="1 2" key="1">
    <citation type="submission" date="2023-08" db="EMBL/GenBank/DDBJ databases">
        <title>A Necator americanus chromosomal reference genome.</title>
        <authorList>
            <person name="Ilik V."/>
            <person name="Petrzelkova K.J."/>
            <person name="Pardy F."/>
            <person name="Fuh T."/>
            <person name="Niatou-Singa F.S."/>
            <person name="Gouil Q."/>
            <person name="Baker L."/>
            <person name="Ritchie M.E."/>
            <person name="Jex A.R."/>
            <person name="Gazzola D."/>
            <person name="Li H."/>
            <person name="Toshio Fujiwara R."/>
            <person name="Zhan B."/>
            <person name="Aroian R.V."/>
            <person name="Pafco B."/>
            <person name="Schwarz E.M."/>
        </authorList>
    </citation>
    <scope>NUCLEOTIDE SEQUENCE [LARGE SCALE GENOMIC DNA]</scope>
    <source>
        <strain evidence="1 2">Aroian</strain>
        <tissue evidence="1">Whole animal</tissue>
    </source>
</reference>
<keyword evidence="2" id="KW-1185">Reference proteome</keyword>